<protein>
    <submittedName>
        <fullName evidence="7">Radical SAM domain protein</fullName>
    </submittedName>
</protein>
<dbReference type="PANTHER" id="PTHR11228">
    <property type="entry name" value="RADICAL SAM DOMAIN PROTEIN"/>
    <property type="match status" value="1"/>
</dbReference>
<evidence type="ECO:0000256" key="3">
    <source>
        <dbReference type="ARBA" id="ARBA00023004"/>
    </source>
</evidence>
<evidence type="ECO:0000256" key="1">
    <source>
        <dbReference type="ARBA" id="ARBA00022691"/>
    </source>
</evidence>
<evidence type="ECO:0000313" key="7">
    <source>
        <dbReference type="EMBL" id="KKQ97652.1"/>
    </source>
</evidence>
<dbReference type="STRING" id="1618574.UT24_C0045G0005"/>
<keyword evidence="3" id="KW-0408">Iron</keyword>
<evidence type="ECO:0000256" key="4">
    <source>
        <dbReference type="ARBA" id="ARBA00023014"/>
    </source>
</evidence>
<dbReference type="SUPFAM" id="SSF102114">
    <property type="entry name" value="Radical SAM enzymes"/>
    <property type="match status" value="1"/>
</dbReference>
<feature type="domain" description="4Fe4S-binding SPASM" evidence="6">
    <location>
        <begin position="187"/>
        <end position="243"/>
    </location>
</feature>
<dbReference type="Pfam" id="PF04055">
    <property type="entry name" value="Radical_SAM"/>
    <property type="match status" value="1"/>
</dbReference>
<dbReference type="GO" id="GO:0046872">
    <property type="term" value="F:metal ion binding"/>
    <property type="evidence" value="ECO:0007669"/>
    <property type="project" value="UniProtKB-KW"/>
</dbReference>
<feature type="domain" description="Radical SAM core" evidence="5">
    <location>
        <begin position="1"/>
        <end position="111"/>
    </location>
</feature>
<keyword evidence="1" id="KW-0949">S-adenosyl-L-methionine</keyword>
<dbReference type="AlphaFoldDB" id="A0A0G0M2Z6"/>
<dbReference type="InterPro" id="IPR050377">
    <property type="entry name" value="Radical_SAM_PqqE_MftC-like"/>
</dbReference>
<dbReference type="InterPro" id="IPR023885">
    <property type="entry name" value="4Fe4S-binding_SPASM_dom"/>
</dbReference>
<evidence type="ECO:0000259" key="6">
    <source>
        <dbReference type="Pfam" id="PF13186"/>
    </source>
</evidence>
<proteinExistence type="predicted"/>
<dbReference type="Proteomes" id="UP000033881">
    <property type="component" value="Unassembled WGS sequence"/>
</dbReference>
<dbReference type="GO" id="GO:0003824">
    <property type="term" value="F:catalytic activity"/>
    <property type="evidence" value="ECO:0007669"/>
    <property type="project" value="InterPro"/>
</dbReference>
<dbReference type="PANTHER" id="PTHR11228:SF7">
    <property type="entry name" value="PQQA PEPTIDE CYCLASE"/>
    <property type="match status" value="1"/>
</dbReference>
<evidence type="ECO:0000256" key="2">
    <source>
        <dbReference type="ARBA" id="ARBA00022723"/>
    </source>
</evidence>
<comment type="caution">
    <text evidence="7">The sequence shown here is derived from an EMBL/GenBank/DDBJ whole genome shotgun (WGS) entry which is preliminary data.</text>
</comment>
<evidence type="ECO:0000259" key="5">
    <source>
        <dbReference type="Pfam" id="PF04055"/>
    </source>
</evidence>
<dbReference type="InterPro" id="IPR013785">
    <property type="entry name" value="Aldolase_TIM"/>
</dbReference>
<dbReference type="Pfam" id="PF13186">
    <property type="entry name" value="SPASM"/>
    <property type="match status" value="1"/>
</dbReference>
<accession>A0A0G0M2Z6</accession>
<dbReference type="NCBIfam" id="TIGR04085">
    <property type="entry name" value="rSAM_more_4Fe4S"/>
    <property type="match status" value="1"/>
</dbReference>
<reference evidence="7 8" key="1">
    <citation type="journal article" date="2015" name="Nature">
        <title>rRNA introns, odd ribosomes, and small enigmatic genomes across a large radiation of phyla.</title>
        <authorList>
            <person name="Brown C.T."/>
            <person name="Hug L.A."/>
            <person name="Thomas B.C."/>
            <person name="Sharon I."/>
            <person name="Castelle C.J."/>
            <person name="Singh A."/>
            <person name="Wilkins M.J."/>
            <person name="Williams K.H."/>
            <person name="Banfield J.F."/>
        </authorList>
    </citation>
    <scope>NUCLEOTIDE SEQUENCE [LARGE SCALE GENOMIC DNA]</scope>
</reference>
<keyword evidence="4" id="KW-0411">Iron-sulfur</keyword>
<gene>
    <name evidence="7" type="ORF">UT24_C0045G0005</name>
</gene>
<dbReference type="EMBL" id="LBWB01000045">
    <property type="protein sequence ID" value="KKQ97652.1"/>
    <property type="molecule type" value="Genomic_DNA"/>
</dbReference>
<evidence type="ECO:0000313" key="8">
    <source>
        <dbReference type="Proteomes" id="UP000033881"/>
    </source>
</evidence>
<keyword evidence="2" id="KW-0479">Metal-binding</keyword>
<dbReference type="GO" id="GO:0051536">
    <property type="term" value="F:iron-sulfur cluster binding"/>
    <property type="evidence" value="ECO:0007669"/>
    <property type="project" value="UniProtKB-KW"/>
</dbReference>
<dbReference type="InterPro" id="IPR058240">
    <property type="entry name" value="rSAM_sf"/>
</dbReference>
<name>A0A0G0M2Z6_9BACT</name>
<sequence length="371" mass="41282">MTGGEPLVNKKVVFSGIEKLRKNNITVGINSNLIPLKPRDAKLIKTLGVSGVLTSLLGPDANSHEAITLRLGSFNETIRGIRLLQEARVPVMVNMVVSKDNKHLLRATAELVKRLGITRFYSTRAACPGNCSDFSGLALSLDEFRAYLKEFHQIGVNQGLKVGVLESYPLCGMKDIDLFPELVGRRCLAGVTSLTIGANCDIRPCSHLDTTYGNILSEDLVSIWKKMQDWRTGAFLPETCKFCKLLPKCGGGCRMEAKMINGSLNALDPYSSLEDIQYVLSLENKREKTWPQPLPPTFQLNPKIRWRDESFGSIAYLGQRSGCFLNRDATEFVKKLRLGRNYQTCKIVSKYGEGTKEFLQGLCEKKVLISI</sequence>
<dbReference type="InterPro" id="IPR007197">
    <property type="entry name" value="rSAM"/>
</dbReference>
<organism evidence="7 8">
    <name type="scientific">Candidatus Woesebacteria bacterium GW2011_GWB1_39_12</name>
    <dbReference type="NCBI Taxonomy" id="1618574"/>
    <lineage>
        <taxon>Bacteria</taxon>
        <taxon>Candidatus Woeseibacteriota</taxon>
    </lineage>
</organism>
<dbReference type="Gene3D" id="3.20.20.70">
    <property type="entry name" value="Aldolase class I"/>
    <property type="match status" value="1"/>
</dbReference>